<evidence type="ECO:0000256" key="1">
    <source>
        <dbReference type="SAM" id="Phobius"/>
    </source>
</evidence>
<sequence>MTRDARHARTARLKTAATCVLLEALALVLMRPFTAGYGEAAFMSALTLGPLSLWVAPRLYRQLSRAKCDASPAER</sequence>
<keyword evidence="1" id="KW-0472">Membrane</keyword>
<keyword evidence="1" id="KW-1133">Transmembrane helix</keyword>
<evidence type="ECO:0000313" key="2">
    <source>
        <dbReference type="EMBL" id="MCE4554607.1"/>
    </source>
</evidence>
<name>A0ABS8XUP3_9BURK</name>
<keyword evidence="3" id="KW-1185">Reference proteome</keyword>
<gene>
    <name evidence="2" type="ORF">LXT13_09165</name>
</gene>
<evidence type="ECO:0000313" key="3">
    <source>
        <dbReference type="Proteomes" id="UP001200741"/>
    </source>
</evidence>
<organism evidence="2 3">
    <name type="scientific">Pelomonas cellulosilytica</name>
    <dbReference type="NCBI Taxonomy" id="2906762"/>
    <lineage>
        <taxon>Bacteria</taxon>
        <taxon>Pseudomonadati</taxon>
        <taxon>Pseudomonadota</taxon>
        <taxon>Betaproteobacteria</taxon>
        <taxon>Burkholderiales</taxon>
        <taxon>Sphaerotilaceae</taxon>
        <taxon>Roseateles</taxon>
    </lineage>
</organism>
<feature type="transmembrane region" description="Helical" evidence="1">
    <location>
        <begin position="36"/>
        <end position="56"/>
    </location>
</feature>
<proteinExistence type="predicted"/>
<comment type="caution">
    <text evidence="2">The sequence shown here is derived from an EMBL/GenBank/DDBJ whole genome shotgun (WGS) entry which is preliminary data.</text>
</comment>
<dbReference type="EMBL" id="JAJTWU010000003">
    <property type="protein sequence ID" value="MCE4554607.1"/>
    <property type="molecule type" value="Genomic_DNA"/>
</dbReference>
<keyword evidence="1" id="KW-0812">Transmembrane</keyword>
<accession>A0ABS8XUP3</accession>
<dbReference type="RefSeq" id="WP_233371623.1">
    <property type="nucleotide sequence ID" value="NZ_JAJTWU010000003.1"/>
</dbReference>
<reference evidence="2 3" key="1">
    <citation type="submission" date="2021-12" db="EMBL/GenBank/DDBJ databases">
        <title>Genome seq of P8.</title>
        <authorList>
            <person name="Seo T."/>
        </authorList>
    </citation>
    <scope>NUCLEOTIDE SEQUENCE [LARGE SCALE GENOMIC DNA]</scope>
    <source>
        <strain evidence="2 3">P8</strain>
    </source>
</reference>
<protein>
    <submittedName>
        <fullName evidence="2">Uncharacterized protein</fullName>
    </submittedName>
</protein>
<dbReference type="Proteomes" id="UP001200741">
    <property type="component" value="Unassembled WGS sequence"/>
</dbReference>